<reference evidence="3" key="1">
    <citation type="journal article" date="2013" name="Science">
        <title>Gene transfer from bacteria and archaea facilitated evolution of an extremophilic eukaryote.</title>
        <authorList>
            <person name="Schonknecht G."/>
            <person name="Chen W.H."/>
            <person name="Ternes C.M."/>
            <person name="Barbier G.G."/>
            <person name="Shrestha R.P."/>
            <person name="Stanke M."/>
            <person name="Brautigam A."/>
            <person name="Baker B.J."/>
            <person name="Banfield J.F."/>
            <person name="Garavito R.M."/>
            <person name="Carr K."/>
            <person name="Wilkerson C."/>
            <person name="Rensing S.A."/>
            <person name="Gagneul D."/>
            <person name="Dickenson N.E."/>
            <person name="Oesterhelt C."/>
            <person name="Lercher M.J."/>
            <person name="Weber A.P."/>
        </authorList>
    </citation>
    <scope>NUCLEOTIDE SEQUENCE [LARGE SCALE GENOMIC DNA]</scope>
    <source>
        <strain evidence="3">074W</strain>
    </source>
</reference>
<dbReference type="SUPFAM" id="SSF54001">
    <property type="entry name" value="Cysteine proteinases"/>
    <property type="match status" value="1"/>
</dbReference>
<dbReference type="EMBL" id="KB454504">
    <property type="protein sequence ID" value="EME29949.1"/>
    <property type="molecule type" value="Genomic_DNA"/>
</dbReference>
<dbReference type="PANTHER" id="PTHR12419:SF10">
    <property type="entry name" value="DEUBIQUITINASE OTUD6B"/>
    <property type="match status" value="1"/>
</dbReference>
<keyword evidence="2" id="KW-0378">Hydrolase</keyword>
<dbReference type="CDD" id="cd22748">
    <property type="entry name" value="OTU_OTUD6-like"/>
    <property type="match status" value="1"/>
</dbReference>
<keyword evidence="3" id="KW-1185">Reference proteome</keyword>
<proteinExistence type="predicted"/>
<dbReference type="OrthoDB" id="415023at2759"/>
<gene>
    <name evidence="2" type="ORF">Gasu_27330</name>
</gene>
<dbReference type="AlphaFoldDB" id="M2Y2B4"/>
<protein>
    <submittedName>
        <fullName evidence="2">OTU-like cysteine protease family protein</fullName>
    </submittedName>
</protein>
<dbReference type="InterPro" id="IPR038765">
    <property type="entry name" value="Papain-like_cys_pep_sf"/>
</dbReference>
<dbReference type="KEGG" id="gsl:Gasu_27330"/>
<evidence type="ECO:0000313" key="2">
    <source>
        <dbReference type="EMBL" id="EME29949.1"/>
    </source>
</evidence>
<dbReference type="PANTHER" id="PTHR12419">
    <property type="entry name" value="OTU DOMAIN CONTAINING PROTEIN"/>
    <property type="match status" value="1"/>
</dbReference>
<dbReference type="GO" id="GO:0004843">
    <property type="term" value="F:cysteine-type deubiquitinase activity"/>
    <property type="evidence" value="ECO:0007669"/>
    <property type="project" value="TreeGrafter"/>
</dbReference>
<dbReference type="InterPro" id="IPR003323">
    <property type="entry name" value="OTU_dom"/>
</dbReference>
<dbReference type="eggNOG" id="KOG2606">
    <property type="taxonomic scope" value="Eukaryota"/>
</dbReference>
<accession>M2Y2B4</accession>
<dbReference type="InterPro" id="IPR050704">
    <property type="entry name" value="Peptidase_C85-like"/>
</dbReference>
<dbReference type="Gene3D" id="3.90.70.80">
    <property type="match status" value="1"/>
</dbReference>
<dbReference type="Pfam" id="PF02338">
    <property type="entry name" value="OTU"/>
    <property type="match status" value="1"/>
</dbReference>
<dbReference type="PROSITE" id="PS50802">
    <property type="entry name" value="OTU"/>
    <property type="match status" value="1"/>
</dbReference>
<sequence>MELLAVTLSQKRTNRQRIWEDIDEEKTQFKRLMLSELRDRGFMESDAAQLYEKQFQETVNSTTPRTATEDNPSFYRTVKKRNIVKLANPAVDSPKVVMSRGEEEWKRITELLCSKDLKIYEVVADGDCLFRAFAHQLERCTGEKYSVLQLRQLVASTIWKEKDRYLPFLTEEEGVAYHENIERYCSDLEERKLWGGELELKVLSEIFSVPIQRR</sequence>
<evidence type="ECO:0000259" key="1">
    <source>
        <dbReference type="PROSITE" id="PS50802"/>
    </source>
</evidence>
<organism evidence="2 3">
    <name type="scientific">Galdieria sulphuraria</name>
    <name type="common">Red alga</name>
    <dbReference type="NCBI Taxonomy" id="130081"/>
    <lineage>
        <taxon>Eukaryota</taxon>
        <taxon>Rhodophyta</taxon>
        <taxon>Bangiophyceae</taxon>
        <taxon>Galdieriales</taxon>
        <taxon>Galdieriaceae</taxon>
        <taxon>Galdieria</taxon>
    </lineage>
</organism>
<name>M2Y2B4_GALSU</name>
<keyword evidence="2" id="KW-0645">Protease</keyword>
<dbReference type="GeneID" id="17088711"/>
<dbReference type="RefSeq" id="XP_005706469.1">
    <property type="nucleotide sequence ID" value="XM_005706412.1"/>
</dbReference>
<dbReference type="GO" id="GO:0016579">
    <property type="term" value="P:protein deubiquitination"/>
    <property type="evidence" value="ECO:0007669"/>
    <property type="project" value="TreeGrafter"/>
</dbReference>
<evidence type="ECO:0000313" key="3">
    <source>
        <dbReference type="Proteomes" id="UP000030680"/>
    </source>
</evidence>
<dbReference type="GO" id="GO:0006508">
    <property type="term" value="P:proteolysis"/>
    <property type="evidence" value="ECO:0007669"/>
    <property type="project" value="UniProtKB-KW"/>
</dbReference>
<dbReference type="Proteomes" id="UP000030680">
    <property type="component" value="Unassembled WGS sequence"/>
</dbReference>
<feature type="domain" description="OTU" evidence="1">
    <location>
        <begin position="117"/>
        <end position="214"/>
    </location>
</feature>
<dbReference type="Gramene" id="EME29949">
    <property type="protein sequence ID" value="EME29949"/>
    <property type="gene ID" value="Gasu_27330"/>
</dbReference>